<reference evidence="2" key="1">
    <citation type="submission" date="2019-06" db="EMBL/GenBank/DDBJ databases">
        <authorList>
            <person name="Zheng W."/>
        </authorList>
    </citation>
    <scope>NUCLEOTIDE SEQUENCE</scope>
    <source>
        <strain evidence="2">QDHG01</strain>
    </source>
</reference>
<evidence type="ECO:0000313" key="2">
    <source>
        <dbReference type="EMBL" id="TNV80784.1"/>
    </source>
</evidence>
<name>A0A8J8NV67_HALGN</name>
<protein>
    <submittedName>
        <fullName evidence="2">Uncharacterized protein</fullName>
    </submittedName>
</protein>
<keyword evidence="1" id="KW-0812">Transmembrane</keyword>
<keyword evidence="1" id="KW-1133">Transmembrane helix</keyword>
<comment type="caution">
    <text evidence="2">The sequence shown here is derived from an EMBL/GenBank/DDBJ whole genome shotgun (WGS) entry which is preliminary data.</text>
</comment>
<proteinExistence type="predicted"/>
<sequence>MQNLILLHFIKKRGFGVLGFWGFKMDTYEWQFDFSTQIFIYTGLLPVLSVTNFACYKAYNYFSEYGECPCLLSRMLYTLYIVFPFYEILKCSYNVATMISIHYILYLSLFVSNILLTIAAVAILYCILKKRDQRKVKERQLQHYMRFKHGGRKEIK</sequence>
<keyword evidence="1" id="KW-0472">Membrane</keyword>
<evidence type="ECO:0000256" key="1">
    <source>
        <dbReference type="SAM" id="Phobius"/>
    </source>
</evidence>
<keyword evidence="3" id="KW-1185">Reference proteome</keyword>
<feature type="transmembrane region" description="Helical" evidence="1">
    <location>
        <begin position="38"/>
        <end position="59"/>
    </location>
</feature>
<feature type="transmembrane region" description="Helical" evidence="1">
    <location>
        <begin position="101"/>
        <end position="128"/>
    </location>
</feature>
<dbReference type="EMBL" id="RRYP01007039">
    <property type="protein sequence ID" value="TNV80784.1"/>
    <property type="molecule type" value="Genomic_DNA"/>
</dbReference>
<dbReference type="AlphaFoldDB" id="A0A8J8NV67"/>
<accession>A0A8J8NV67</accession>
<dbReference type="Proteomes" id="UP000785679">
    <property type="component" value="Unassembled WGS sequence"/>
</dbReference>
<gene>
    <name evidence="2" type="ORF">FGO68_gene8205</name>
</gene>
<organism evidence="2 3">
    <name type="scientific">Halteria grandinella</name>
    <dbReference type="NCBI Taxonomy" id="5974"/>
    <lineage>
        <taxon>Eukaryota</taxon>
        <taxon>Sar</taxon>
        <taxon>Alveolata</taxon>
        <taxon>Ciliophora</taxon>
        <taxon>Intramacronucleata</taxon>
        <taxon>Spirotrichea</taxon>
        <taxon>Stichotrichia</taxon>
        <taxon>Sporadotrichida</taxon>
        <taxon>Halteriidae</taxon>
        <taxon>Halteria</taxon>
    </lineage>
</organism>
<evidence type="ECO:0000313" key="3">
    <source>
        <dbReference type="Proteomes" id="UP000785679"/>
    </source>
</evidence>
<feature type="transmembrane region" description="Helical" evidence="1">
    <location>
        <begin position="71"/>
        <end position="89"/>
    </location>
</feature>